<feature type="transmembrane region" description="Helical" evidence="7">
    <location>
        <begin position="229"/>
        <end position="251"/>
    </location>
</feature>
<feature type="region of interest" description="Disordered" evidence="6">
    <location>
        <begin position="1"/>
        <end position="44"/>
    </location>
</feature>
<proteinExistence type="predicted"/>
<organism evidence="8 9">
    <name type="scientific">Aspergillus flavus (strain ATCC 200026 / FGSC A1120 / IAM 13836 / NRRL 3357 / JCM 12722 / SRRC 167)</name>
    <dbReference type="NCBI Taxonomy" id="332952"/>
    <lineage>
        <taxon>Eukaryota</taxon>
        <taxon>Fungi</taxon>
        <taxon>Dikarya</taxon>
        <taxon>Ascomycota</taxon>
        <taxon>Pezizomycotina</taxon>
        <taxon>Eurotiomycetes</taxon>
        <taxon>Eurotiomycetidae</taxon>
        <taxon>Eurotiales</taxon>
        <taxon>Aspergillaceae</taxon>
        <taxon>Aspergillus</taxon>
        <taxon>Aspergillus subgen. Circumdati</taxon>
    </lineage>
</organism>
<feature type="transmembrane region" description="Helical" evidence="7">
    <location>
        <begin position="473"/>
        <end position="492"/>
    </location>
</feature>
<evidence type="ECO:0000256" key="4">
    <source>
        <dbReference type="ARBA" id="ARBA00022989"/>
    </source>
</evidence>
<feature type="transmembrane region" description="Helical" evidence="7">
    <location>
        <begin position="104"/>
        <end position="121"/>
    </location>
</feature>
<dbReference type="GO" id="GO:0022857">
    <property type="term" value="F:transmembrane transporter activity"/>
    <property type="evidence" value="ECO:0007669"/>
    <property type="project" value="InterPro"/>
</dbReference>
<dbReference type="Proteomes" id="UP000596276">
    <property type="component" value="Chromosome 8"/>
</dbReference>
<dbReference type="SUPFAM" id="SSF103473">
    <property type="entry name" value="MFS general substrate transporter"/>
    <property type="match status" value="1"/>
</dbReference>
<feature type="transmembrane region" description="Helical" evidence="7">
    <location>
        <begin position="137"/>
        <end position="154"/>
    </location>
</feature>
<evidence type="ECO:0000256" key="7">
    <source>
        <dbReference type="SAM" id="Phobius"/>
    </source>
</evidence>
<keyword evidence="4 7" id="KW-1133">Transmembrane helix</keyword>
<keyword evidence="2" id="KW-0813">Transport</keyword>
<dbReference type="Pfam" id="PF07690">
    <property type="entry name" value="MFS_1"/>
    <property type="match status" value="1"/>
</dbReference>
<accession>A0A7U2N088</accession>
<sequence length="508" mass="55919">MRVPNAPDSRFDPRDMAAQDEKPHDHEVEDVENGIHDTSNSPEAAPAYDTAAEKALVWKQDLRIVPLSAFIYLLCYLDRSNIGNAKVLNKDTGNDLLSETNMSNYQYTIALMVFLVAYALFEVPSNYLLKKLRPSRWIAFLMFAWGGITMGLGGSRNFADVTGIRFLLGVIEAGLFPGLVYYLTFWYRVSERSIRVALILASATLAGAFGGAIAYGVGYLNRSHGLSAWRWLFIIEGAPSCASAILVWFLLPDYPETAGWLNAAELNLAKHRLRLEGSKSSAKTMSWSDAKTVLTDWRLYGHYAIYFGISTPFSSLSLFTPSITAGLGYENLEAQLMTVPPYAVAYVVTVAVSWSADHFNADILMHRCCGLLGLCRLTCGCVSGKDNSMRRKAKLLTVSQHRYGCLIVAASGAFSCIPPLLGWLSSNLHSTAGAGLAIALNISFGAPGQIVGVWIYKANEATRGYPTGHWTNASLLFFVCVSCVALHIYYVVLNRKLRRSGRPKSYVY</sequence>
<evidence type="ECO:0000313" key="8">
    <source>
        <dbReference type="EMBL" id="QRD93121.1"/>
    </source>
</evidence>
<feature type="transmembrane region" description="Helical" evidence="7">
    <location>
        <begin position="166"/>
        <end position="187"/>
    </location>
</feature>
<dbReference type="PANTHER" id="PTHR43791:SF49">
    <property type="entry name" value="TRANSPORTER, PUTATIVE (AFU_ORTHOLOGUE AFUA_4G04250)-RELATED"/>
    <property type="match status" value="1"/>
</dbReference>
<name>A0A7U2N088_ASPFN</name>
<dbReference type="AlphaFoldDB" id="A0A7U2N088"/>
<evidence type="ECO:0000256" key="2">
    <source>
        <dbReference type="ARBA" id="ARBA00022448"/>
    </source>
</evidence>
<dbReference type="Gene3D" id="1.20.1250.20">
    <property type="entry name" value="MFS general substrate transporter like domains"/>
    <property type="match status" value="2"/>
</dbReference>
<feature type="transmembrane region" description="Helical" evidence="7">
    <location>
        <begin position="339"/>
        <end position="357"/>
    </location>
</feature>
<feature type="transmembrane region" description="Helical" evidence="7">
    <location>
        <begin position="303"/>
        <end position="327"/>
    </location>
</feature>
<dbReference type="PANTHER" id="PTHR43791">
    <property type="entry name" value="PERMEASE-RELATED"/>
    <property type="match status" value="1"/>
</dbReference>
<keyword evidence="5 7" id="KW-0472">Membrane</keyword>
<dbReference type="InterPro" id="IPR011701">
    <property type="entry name" value="MFS"/>
</dbReference>
<dbReference type="GO" id="GO:0016020">
    <property type="term" value="C:membrane"/>
    <property type="evidence" value="ECO:0007669"/>
    <property type="project" value="UniProtKB-SubCell"/>
</dbReference>
<evidence type="ECO:0000256" key="3">
    <source>
        <dbReference type="ARBA" id="ARBA00022692"/>
    </source>
</evidence>
<dbReference type="InterPro" id="IPR036259">
    <property type="entry name" value="MFS_trans_sf"/>
</dbReference>
<evidence type="ECO:0000256" key="1">
    <source>
        <dbReference type="ARBA" id="ARBA00004141"/>
    </source>
</evidence>
<dbReference type="EMBL" id="CP044616">
    <property type="protein sequence ID" value="QRD93121.1"/>
    <property type="molecule type" value="Genomic_DNA"/>
</dbReference>
<keyword evidence="9" id="KW-1185">Reference proteome</keyword>
<dbReference type="FunFam" id="1.20.1250.20:FF:000057">
    <property type="entry name" value="MFS general substrate transporter"/>
    <property type="match status" value="1"/>
</dbReference>
<feature type="transmembrane region" description="Helical" evidence="7">
    <location>
        <begin position="193"/>
        <end position="217"/>
    </location>
</feature>
<evidence type="ECO:0000313" key="9">
    <source>
        <dbReference type="Proteomes" id="UP000596276"/>
    </source>
</evidence>
<gene>
    <name evidence="8" type="ORF">F9C07_2287650</name>
</gene>
<evidence type="ECO:0000256" key="5">
    <source>
        <dbReference type="ARBA" id="ARBA00023136"/>
    </source>
</evidence>
<reference evidence="9" key="1">
    <citation type="journal article" date="2021" name="G3 (Bethesda)">
        <title>Chromosome assembled and annotated genome sequence of Aspergillus flavus NRRL 3357.</title>
        <authorList>
            <person name="Skerker J.M."/>
            <person name="Pianalto K.M."/>
            <person name="Mondo S.J."/>
            <person name="Yang K."/>
            <person name="Arkin A.P."/>
            <person name="Keller N.P."/>
            <person name="Grigoriev I.V."/>
            <person name="Louise Glass N.L."/>
        </authorList>
    </citation>
    <scope>NUCLEOTIDE SEQUENCE [LARGE SCALE GENOMIC DNA]</scope>
    <source>
        <strain evidence="9">ATCC 200026 / FGSC A1120 / IAM 13836 / NRRL 3357 / JCM 12722 / SRRC 167</strain>
    </source>
</reference>
<comment type="subcellular location">
    <subcellularLocation>
        <location evidence="1">Membrane</location>
        <topology evidence="1">Multi-pass membrane protein</topology>
    </subcellularLocation>
</comment>
<dbReference type="VEuPathDB" id="FungiDB:F9C07_2287650"/>
<keyword evidence="3 7" id="KW-0812">Transmembrane</keyword>
<dbReference type="VEuPathDB" id="FungiDB:AFLA_013284"/>
<feature type="transmembrane region" description="Helical" evidence="7">
    <location>
        <begin position="403"/>
        <end position="421"/>
    </location>
</feature>
<feature type="compositionally biased region" description="Basic and acidic residues" evidence="6">
    <location>
        <begin position="9"/>
        <end position="27"/>
    </location>
</feature>
<protein>
    <submittedName>
        <fullName evidence="8">Major facilitator superfamily domain-containing protein</fullName>
    </submittedName>
</protein>
<evidence type="ECO:0000256" key="6">
    <source>
        <dbReference type="SAM" id="MobiDB-lite"/>
    </source>
</evidence>